<feature type="signal peptide" evidence="21">
    <location>
        <begin position="1"/>
        <end position="18"/>
    </location>
</feature>
<dbReference type="InterPro" id="IPR000823">
    <property type="entry name" value="Peroxidase_pln"/>
</dbReference>
<dbReference type="PRINTS" id="PR00458">
    <property type="entry name" value="PEROXIDASE"/>
</dbReference>
<comment type="catalytic activity">
    <reaction evidence="1 21">
        <text>2 a phenolic donor + H2O2 = 2 a phenolic radical donor + 2 H2O</text>
        <dbReference type="Rhea" id="RHEA:56136"/>
        <dbReference type="ChEBI" id="CHEBI:15377"/>
        <dbReference type="ChEBI" id="CHEBI:16240"/>
        <dbReference type="ChEBI" id="CHEBI:139520"/>
        <dbReference type="ChEBI" id="CHEBI:139521"/>
        <dbReference type="EC" id="1.11.1.7"/>
    </reaction>
</comment>
<dbReference type="EC" id="1.11.1.7" evidence="4 21"/>
<organism evidence="23 24">
    <name type="scientific">Salvia divinorum</name>
    <name type="common">Maria pastora</name>
    <name type="synonym">Diviner's sage</name>
    <dbReference type="NCBI Taxonomy" id="28513"/>
    <lineage>
        <taxon>Eukaryota</taxon>
        <taxon>Viridiplantae</taxon>
        <taxon>Streptophyta</taxon>
        <taxon>Embryophyta</taxon>
        <taxon>Tracheophyta</taxon>
        <taxon>Spermatophyta</taxon>
        <taxon>Magnoliopsida</taxon>
        <taxon>eudicotyledons</taxon>
        <taxon>Gunneridae</taxon>
        <taxon>Pentapetalae</taxon>
        <taxon>asterids</taxon>
        <taxon>lamiids</taxon>
        <taxon>Lamiales</taxon>
        <taxon>Lamiaceae</taxon>
        <taxon>Nepetoideae</taxon>
        <taxon>Mentheae</taxon>
        <taxon>Salviinae</taxon>
        <taxon>Salvia</taxon>
        <taxon>Salvia subgen. Calosphace</taxon>
    </lineage>
</organism>
<keyword evidence="6 21" id="KW-0575">Peroxidase</keyword>
<dbReference type="SUPFAM" id="SSF48113">
    <property type="entry name" value="Heme-dependent peroxidases"/>
    <property type="match status" value="1"/>
</dbReference>
<dbReference type="GO" id="GO:0006979">
    <property type="term" value="P:response to oxidative stress"/>
    <property type="evidence" value="ECO:0007669"/>
    <property type="project" value="UniProtKB-UniRule"/>
</dbReference>
<evidence type="ECO:0000256" key="16">
    <source>
        <dbReference type="PIRSR" id="PIRSR600823-1"/>
    </source>
</evidence>
<feature type="disulfide bond" evidence="20">
    <location>
        <begin position="62"/>
        <end position="67"/>
    </location>
</feature>
<evidence type="ECO:0000313" key="24">
    <source>
        <dbReference type="Proteomes" id="UP001567538"/>
    </source>
</evidence>
<evidence type="ECO:0000256" key="14">
    <source>
        <dbReference type="ARBA" id="ARBA00023180"/>
    </source>
</evidence>
<comment type="cofactor">
    <cofactor evidence="18 21">
        <name>Ca(2+)</name>
        <dbReference type="ChEBI" id="CHEBI:29108"/>
    </cofactor>
    <text evidence="18 21">Binds 2 calcium ions per subunit.</text>
</comment>
<dbReference type="Pfam" id="PF00141">
    <property type="entry name" value="peroxidase"/>
    <property type="match status" value="1"/>
</dbReference>
<accession>A0ABD1I1I5</accession>
<comment type="similarity">
    <text evidence="3">Belongs to the peroxidase family. Ascorbate peroxidase subfamily.</text>
</comment>
<feature type="binding site" evidence="17">
    <location>
        <position position="153"/>
    </location>
    <ligand>
        <name>substrate</name>
    </ligand>
</feature>
<feature type="site" description="Transition state stabilizer" evidence="19">
    <location>
        <position position="56"/>
    </location>
</feature>
<evidence type="ECO:0000256" key="9">
    <source>
        <dbReference type="ARBA" id="ARBA00022729"/>
    </source>
</evidence>
<dbReference type="InterPro" id="IPR002016">
    <property type="entry name" value="Haem_peroxidase"/>
</dbReference>
<keyword evidence="13 20" id="KW-1015">Disulfide bond</keyword>
<feature type="disulfide bond" evidence="20">
    <location>
        <begin position="190"/>
        <end position="222"/>
    </location>
</feature>
<keyword evidence="8 18" id="KW-0479">Metal-binding</keyword>
<dbReference type="Gene3D" id="1.10.420.10">
    <property type="entry name" value="Peroxidase, domain 2"/>
    <property type="match status" value="1"/>
</dbReference>
<evidence type="ECO:0000256" key="20">
    <source>
        <dbReference type="PIRSR" id="PIRSR600823-5"/>
    </source>
</evidence>
<evidence type="ECO:0000256" key="13">
    <source>
        <dbReference type="ARBA" id="ARBA00023157"/>
    </source>
</evidence>
<evidence type="ECO:0000256" key="7">
    <source>
        <dbReference type="ARBA" id="ARBA00022617"/>
    </source>
</evidence>
<evidence type="ECO:0000256" key="18">
    <source>
        <dbReference type="PIRSR" id="PIRSR600823-3"/>
    </source>
</evidence>
<evidence type="ECO:0000256" key="17">
    <source>
        <dbReference type="PIRSR" id="PIRSR600823-2"/>
    </source>
</evidence>
<dbReference type="PROSITE" id="PS50873">
    <property type="entry name" value="PEROXIDASE_4"/>
    <property type="match status" value="1"/>
</dbReference>
<name>A0ABD1I1I5_SALDI</name>
<feature type="binding site" evidence="18">
    <location>
        <position position="66"/>
    </location>
    <ligand>
        <name>Ca(2+)</name>
        <dbReference type="ChEBI" id="CHEBI:29108"/>
        <label>1</label>
    </ligand>
</feature>
<feature type="binding site" evidence="18">
    <location>
        <position position="70"/>
    </location>
    <ligand>
        <name>Ca(2+)</name>
        <dbReference type="ChEBI" id="CHEBI:29108"/>
        <label>1</label>
    </ligand>
</feature>
<feature type="binding site" evidence="18">
    <location>
        <position position="238"/>
    </location>
    <ligand>
        <name>Ca(2+)</name>
        <dbReference type="ChEBI" id="CHEBI:29108"/>
        <label>2</label>
    </ligand>
</feature>
<dbReference type="FunFam" id="1.10.420.10:FF:000010">
    <property type="entry name" value="Peroxidase"/>
    <property type="match status" value="1"/>
</dbReference>
<evidence type="ECO:0000256" key="5">
    <source>
        <dbReference type="ARBA" id="ARBA00022525"/>
    </source>
</evidence>
<dbReference type="GO" id="GO:0005576">
    <property type="term" value="C:extracellular region"/>
    <property type="evidence" value="ECO:0007669"/>
    <property type="project" value="UniProtKB-SubCell"/>
</dbReference>
<evidence type="ECO:0000313" key="23">
    <source>
        <dbReference type="EMBL" id="KAL1562596.1"/>
    </source>
</evidence>
<keyword evidence="9 21" id="KW-0732">Signal</keyword>
<evidence type="ECO:0000256" key="1">
    <source>
        <dbReference type="ARBA" id="ARBA00000189"/>
    </source>
</evidence>
<comment type="similarity">
    <text evidence="21">Belongs to the peroxidase family. Classical plant (class III) peroxidase subfamily.</text>
</comment>
<evidence type="ECO:0000256" key="2">
    <source>
        <dbReference type="ARBA" id="ARBA00002322"/>
    </source>
</evidence>
<evidence type="ECO:0000256" key="10">
    <source>
        <dbReference type="ARBA" id="ARBA00022837"/>
    </source>
</evidence>
<evidence type="ECO:0000256" key="6">
    <source>
        <dbReference type="ARBA" id="ARBA00022559"/>
    </source>
</evidence>
<feature type="binding site" evidence="18">
    <location>
        <position position="184"/>
    </location>
    <ligand>
        <name>Ca(2+)</name>
        <dbReference type="ChEBI" id="CHEBI:29108"/>
        <label>2</label>
    </ligand>
</feature>
<feature type="chain" id="PRO_5044531714" description="Peroxidase" evidence="21">
    <location>
        <begin position="19"/>
        <end position="314"/>
    </location>
</feature>
<dbReference type="PRINTS" id="PR00461">
    <property type="entry name" value="PLPEROXIDASE"/>
</dbReference>
<feature type="active site" description="Proton acceptor" evidence="16">
    <location>
        <position position="60"/>
    </location>
</feature>
<comment type="subcellular location">
    <subcellularLocation>
        <location evidence="21">Secreted</location>
    </subcellularLocation>
</comment>
<comment type="function">
    <text evidence="2">Removal of H(2)O(2), oxidation of toxic reductants, biosynthesis and degradation of lignin, suberization, auxin catabolism, response to environmental stresses such as wounding, pathogen attack and oxidative stress. These functions might be dependent on each isozyme/isoform in each plant tissue.</text>
</comment>
<evidence type="ECO:0000256" key="19">
    <source>
        <dbReference type="PIRSR" id="PIRSR600823-4"/>
    </source>
</evidence>
<keyword evidence="5 21" id="KW-0964">Secreted</keyword>
<evidence type="ECO:0000256" key="4">
    <source>
        <dbReference type="ARBA" id="ARBA00012313"/>
    </source>
</evidence>
<dbReference type="PANTHER" id="PTHR31517">
    <property type="match status" value="1"/>
</dbReference>
<dbReference type="InterPro" id="IPR033905">
    <property type="entry name" value="Secretory_peroxidase"/>
</dbReference>
<dbReference type="Gene3D" id="1.10.520.10">
    <property type="match status" value="1"/>
</dbReference>
<dbReference type="GO" id="GO:0140825">
    <property type="term" value="F:lactoperoxidase activity"/>
    <property type="evidence" value="ECO:0007669"/>
    <property type="project" value="UniProtKB-EC"/>
</dbReference>
<evidence type="ECO:0000256" key="21">
    <source>
        <dbReference type="RuleBase" id="RU362060"/>
    </source>
</evidence>
<evidence type="ECO:0000256" key="12">
    <source>
        <dbReference type="ARBA" id="ARBA00023004"/>
    </source>
</evidence>
<dbReference type="Proteomes" id="UP001567538">
    <property type="component" value="Unassembled WGS sequence"/>
</dbReference>
<keyword evidence="15 21" id="KW-0376">Hydrogen peroxide</keyword>
<feature type="binding site" evidence="18">
    <location>
        <position position="243"/>
    </location>
    <ligand>
        <name>Ca(2+)</name>
        <dbReference type="ChEBI" id="CHEBI:29108"/>
        <label>2</label>
    </ligand>
</feature>
<feature type="binding site" evidence="18">
    <location>
        <position position="64"/>
    </location>
    <ligand>
        <name>Ca(2+)</name>
        <dbReference type="ChEBI" id="CHEBI:29108"/>
        <label>1</label>
    </ligand>
</feature>
<evidence type="ECO:0000256" key="15">
    <source>
        <dbReference type="ARBA" id="ARBA00023324"/>
    </source>
</evidence>
<evidence type="ECO:0000259" key="22">
    <source>
        <dbReference type="PROSITE" id="PS50873"/>
    </source>
</evidence>
<evidence type="ECO:0000256" key="11">
    <source>
        <dbReference type="ARBA" id="ARBA00023002"/>
    </source>
</evidence>
<reference evidence="23 24" key="1">
    <citation type="submission" date="2024-06" db="EMBL/GenBank/DDBJ databases">
        <title>A chromosome level genome sequence of Diviner's sage (Salvia divinorum).</title>
        <authorList>
            <person name="Ford S.A."/>
            <person name="Ro D.-K."/>
            <person name="Ness R.W."/>
            <person name="Phillips M.A."/>
        </authorList>
    </citation>
    <scope>NUCLEOTIDE SEQUENCE [LARGE SCALE GENOMIC DNA]</scope>
    <source>
        <strain evidence="23">SAF-2024a</strain>
        <tissue evidence="23">Leaf</tissue>
    </source>
</reference>
<dbReference type="PROSITE" id="PS00435">
    <property type="entry name" value="PEROXIDASE_1"/>
    <property type="match status" value="1"/>
</dbReference>
<keyword evidence="10 18" id="KW-0106">Calcium</keyword>
<dbReference type="PANTHER" id="PTHR31517:SF51">
    <property type="entry name" value="PEROXIDASE 55"/>
    <property type="match status" value="1"/>
</dbReference>
<dbReference type="InterPro" id="IPR019793">
    <property type="entry name" value="Peroxidases_heam-ligand_BS"/>
</dbReference>
<keyword evidence="7 21" id="KW-0349">Heme</keyword>
<dbReference type="GO" id="GO:0042744">
    <property type="term" value="P:hydrogen peroxide catabolic process"/>
    <property type="evidence" value="ECO:0007669"/>
    <property type="project" value="UniProtKB-KW"/>
</dbReference>
<gene>
    <name evidence="23" type="ORF">AAHA92_05161</name>
</gene>
<keyword evidence="24" id="KW-1185">Reference proteome</keyword>
<feature type="disulfide bond" evidence="20">
    <location>
        <begin position="29"/>
        <end position="106"/>
    </location>
</feature>
<keyword evidence="14" id="KW-0325">Glycoprotein</keyword>
<dbReference type="AlphaFoldDB" id="A0ABD1I1I5"/>
<protein>
    <recommendedName>
        <fullName evidence="4 21">Peroxidase</fullName>
        <ecNumber evidence="4 21">1.11.1.7</ecNumber>
    </recommendedName>
</protein>
<comment type="cofactor">
    <cofactor evidence="18 21">
        <name>heme b</name>
        <dbReference type="ChEBI" id="CHEBI:60344"/>
    </cofactor>
    <text evidence="18 21">Binds 1 heme b (iron(II)-protoporphyrin IX) group per subunit.</text>
</comment>
<feature type="disulfide bond" evidence="20">
    <location>
        <begin position="112"/>
        <end position="310"/>
    </location>
</feature>
<proteinExistence type="inferred from homology"/>
<dbReference type="GO" id="GO:0020037">
    <property type="term" value="F:heme binding"/>
    <property type="evidence" value="ECO:0007669"/>
    <property type="project" value="UniProtKB-UniRule"/>
</dbReference>
<sequence>MNSIILVFLLLFVSQAQAQLQVGFYSQTCANAESIVKSVVTEATLSNPRAPPILLRLHFHDCFVEGCDASILIENGPESENKAAGHLGIGGFEYIAKAKQLIENECPGVVSCADIVAIAARDVVALVGGPVYEVETGRRDGRVSDSKLAVFMPRVDESAASLRSKFEKKGLSNEELIILSGAHTIGTAACFFMQKRLYRYNATNESDPEINPCFLPELKRLCPKNGDENVRIAMDPVTGDRFDNQPYQNIKNGYAVLASDARFYDDGLTKPVVDFYANGSRFGQDFANALVKLGRIGVKFGASGEIRRICNAFN</sequence>
<dbReference type="FunFam" id="1.10.520.10:FF:000008">
    <property type="entry name" value="Peroxidase"/>
    <property type="match status" value="1"/>
</dbReference>
<dbReference type="InterPro" id="IPR010255">
    <property type="entry name" value="Haem_peroxidase_sf"/>
</dbReference>
<feature type="binding site" evidence="18">
    <location>
        <position position="68"/>
    </location>
    <ligand>
        <name>Ca(2+)</name>
        <dbReference type="ChEBI" id="CHEBI:29108"/>
        <label>1</label>
    </ligand>
</feature>
<evidence type="ECO:0000256" key="3">
    <source>
        <dbReference type="ARBA" id="ARBA00006873"/>
    </source>
</evidence>
<comment type="caution">
    <text evidence="23">The sequence shown here is derived from an EMBL/GenBank/DDBJ whole genome shotgun (WGS) entry which is preliminary data.</text>
</comment>
<feature type="domain" description="Plant heme peroxidase family profile" evidence="22">
    <location>
        <begin position="19"/>
        <end position="314"/>
    </location>
</feature>
<feature type="binding site" description="axial binding residue" evidence="18">
    <location>
        <position position="183"/>
    </location>
    <ligand>
        <name>heme b</name>
        <dbReference type="ChEBI" id="CHEBI:60344"/>
    </ligand>
    <ligandPart>
        <name>Fe</name>
        <dbReference type="ChEBI" id="CHEBI:18248"/>
    </ligandPart>
</feature>
<feature type="binding site" evidence="18">
    <location>
        <position position="235"/>
    </location>
    <ligand>
        <name>Ca(2+)</name>
        <dbReference type="ChEBI" id="CHEBI:29108"/>
        <label>2</label>
    </ligand>
</feature>
<dbReference type="CDD" id="cd00693">
    <property type="entry name" value="secretory_peroxidase"/>
    <property type="match status" value="1"/>
</dbReference>
<feature type="binding site" evidence="18">
    <location>
        <position position="80"/>
    </location>
    <ligand>
        <name>Ca(2+)</name>
        <dbReference type="ChEBI" id="CHEBI:29108"/>
        <label>1</label>
    </ligand>
</feature>
<keyword evidence="11 21" id="KW-0560">Oxidoreductase</keyword>
<keyword evidence="12 18" id="KW-0408">Iron</keyword>
<dbReference type="GO" id="GO:0046872">
    <property type="term" value="F:metal ion binding"/>
    <property type="evidence" value="ECO:0007669"/>
    <property type="project" value="UniProtKB-UniRule"/>
</dbReference>
<evidence type="ECO:0000256" key="8">
    <source>
        <dbReference type="ARBA" id="ARBA00022723"/>
    </source>
</evidence>
<dbReference type="EMBL" id="JBEAFC010000003">
    <property type="protein sequence ID" value="KAL1562596.1"/>
    <property type="molecule type" value="Genomic_DNA"/>
</dbReference>
<feature type="binding site" evidence="18">
    <location>
        <position position="61"/>
    </location>
    <ligand>
        <name>Ca(2+)</name>
        <dbReference type="ChEBI" id="CHEBI:29108"/>
        <label>1</label>
    </ligand>
</feature>